<reference evidence="8 9" key="1">
    <citation type="submission" date="2019-11" db="EMBL/GenBank/DDBJ databases">
        <title>Pedobacter sp. HMF7056 Genome sequencing and assembly.</title>
        <authorList>
            <person name="Kang H."/>
            <person name="Kim H."/>
            <person name="Joh K."/>
        </authorList>
    </citation>
    <scope>NUCLEOTIDE SEQUENCE [LARGE SCALE GENOMIC DNA]</scope>
    <source>
        <strain evidence="8 9">HMF7056</strain>
    </source>
</reference>
<sequence length="145" mass="16568">MKFLRSQLAAFAATIVDFLVSMLFHGVFGVSVITANISGNISGGITNFYLGRTWVFNEKNHTVHTQFLRYVLVWVGNLVLNTGGVFLMTNYGHVKFPISKIVVSLIIGFFYNYLLQNSFVFKSSEEEQEEEEEEEISQHINIKYK</sequence>
<feature type="transmembrane region" description="Helical" evidence="6">
    <location>
        <begin position="71"/>
        <end position="91"/>
    </location>
</feature>
<dbReference type="Proteomes" id="UP000451233">
    <property type="component" value="Unassembled WGS sequence"/>
</dbReference>
<organism evidence="8 9">
    <name type="scientific">Hufsiella ginkgonis</name>
    <dbReference type="NCBI Taxonomy" id="2695274"/>
    <lineage>
        <taxon>Bacteria</taxon>
        <taxon>Pseudomonadati</taxon>
        <taxon>Bacteroidota</taxon>
        <taxon>Sphingobacteriia</taxon>
        <taxon>Sphingobacteriales</taxon>
        <taxon>Sphingobacteriaceae</taxon>
        <taxon>Hufsiella</taxon>
    </lineage>
</organism>
<evidence type="ECO:0000259" key="7">
    <source>
        <dbReference type="Pfam" id="PF04138"/>
    </source>
</evidence>
<evidence type="ECO:0000256" key="1">
    <source>
        <dbReference type="ARBA" id="ARBA00004141"/>
    </source>
</evidence>
<accession>A0A7K1XZ68</accession>
<keyword evidence="5 6" id="KW-0472">Membrane</keyword>
<feature type="transmembrane region" description="Helical" evidence="6">
    <location>
        <begin position="30"/>
        <end position="50"/>
    </location>
</feature>
<dbReference type="InterPro" id="IPR051401">
    <property type="entry name" value="GtrA_CellWall_Glycosyl"/>
</dbReference>
<dbReference type="PANTHER" id="PTHR38459:SF1">
    <property type="entry name" value="PROPHAGE BACTOPRENOL-LINKED GLUCOSE TRANSLOCASE HOMOLOG"/>
    <property type="match status" value="1"/>
</dbReference>
<evidence type="ECO:0000313" key="9">
    <source>
        <dbReference type="Proteomes" id="UP000451233"/>
    </source>
</evidence>
<feature type="domain" description="GtrA/DPMS transmembrane" evidence="7">
    <location>
        <begin position="11"/>
        <end position="121"/>
    </location>
</feature>
<evidence type="ECO:0000256" key="3">
    <source>
        <dbReference type="ARBA" id="ARBA00022692"/>
    </source>
</evidence>
<feature type="transmembrane region" description="Helical" evidence="6">
    <location>
        <begin position="7"/>
        <end position="24"/>
    </location>
</feature>
<dbReference type="InterPro" id="IPR007267">
    <property type="entry name" value="GtrA_DPMS_TM"/>
</dbReference>
<comment type="caution">
    <text evidence="8">The sequence shown here is derived from an EMBL/GenBank/DDBJ whole genome shotgun (WGS) entry which is preliminary data.</text>
</comment>
<evidence type="ECO:0000256" key="5">
    <source>
        <dbReference type="ARBA" id="ARBA00023136"/>
    </source>
</evidence>
<dbReference type="RefSeq" id="WP_160907252.1">
    <property type="nucleotide sequence ID" value="NZ_WVHS01000003.1"/>
</dbReference>
<evidence type="ECO:0000313" key="8">
    <source>
        <dbReference type="EMBL" id="MXV16242.1"/>
    </source>
</evidence>
<dbReference type="Pfam" id="PF04138">
    <property type="entry name" value="GtrA_DPMS_TM"/>
    <property type="match status" value="1"/>
</dbReference>
<dbReference type="GO" id="GO:0005886">
    <property type="term" value="C:plasma membrane"/>
    <property type="evidence" value="ECO:0007669"/>
    <property type="project" value="TreeGrafter"/>
</dbReference>
<feature type="transmembrane region" description="Helical" evidence="6">
    <location>
        <begin position="97"/>
        <end position="115"/>
    </location>
</feature>
<dbReference type="GO" id="GO:0000271">
    <property type="term" value="P:polysaccharide biosynthetic process"/>
    <property type="evidence" value="ECO:0007669"/>
    <property type="project" value="InterPro"/>
</dbReference>
<comment type="subcellular location">
    <subcellularLocation>
        <location evidence="1">Membrane</location>
        <topology evidence="1">Multi-pass membrane protein</topology>
    </subcellularLocation>
</comment>
<evidence type="ECO:0000256" key="4">
    <source>
        <dbReference type="ARBA" id="ARBA00022989"/>
    </source>
</evidence>
<proteinExistence type="inferred from homology"/>
<protein>
    <recommendedName>
        <fullName evidence="7">GtrA/DPMS transmembrane domain-containing protein</fullName>
    </recommendedName>
</protein>
<dbReference type="PANTHER" id="PTHR38459">
    <property type="entry name" value="PROPHAGE BACTOPRENOL-LINKED GLUCOSE TRANSLOCASE HOMOLOG"/>
    <property type="match status" value="1"/>
</dbReference>
<dbReference type="EMBL" id="WVHS01000003">
    <property type="protein sequence ID" value="MXV16242.1"/>
    <property type="molecule type" value="Genomic_DNA"/>
</dbReference>
<keyword evidence="4 6" id="KW-1133">Transmembrane helix</keyword>
<evidence type="ECO:0000256" key="6">
    <source>
        <dbReference type="SAM" id="Phobius"/>
    </source>
</evidence>
<evidence type="ECO:0000256" key="2">
    <source>
        <dbReference type="ARBA" id="ARBA00009399"/>
    </source>
</evidence>
<dbReference type="AlphaFoldDB" id="A0A7K1XZ68"/>
<name>A0A7K1XZ68_9SPHI</name>
<comment type="similarity">
    <text evidence="2">Belongs to the GtrA family.</text>
</comment>
<gene>
    <name evidence="8" type="ORF">GS398_13090</name>
</gene>
<keyword evidence="9" id="KW-1185">Reference proteome</keyword>
<keyword evidence="3 6" id="KW-0812">Transmembrane</keyword>